<evidence type="ECO:0000313" key="3">
    <source>
        <dbReference type="Proteomes" id="UP000004001"/>
    </source>
</evidence>
<keyword evidence="1" id="KW-0812">Transmembrane</keyword>
<keyword evidence="1" id="KW-0472">Membrane</keyword>
<reference evidence="2 3" key="1">
    <citation type="submission" date="2009-12" db="EMBL/GenBank/DDBJ databases">
        <title>Genome Sequence of Prevotella timonensis CRIS 5C-B1.</title>
        <authorList>
            <person name="Durkin A.S."/>
            <person name="Madupu R."/>
            <person name="Torralba M."/>
            <person name="Methe B."/>
            <person name="Sutton G."/>
            <person name="Strausberg R.L."/>
            <person name="Nelson K.E."/>
        </authorList>
    </citation>
    <scope>NUCLEOTIDE SEQUENCE [LARGE SCALE GENOMIC DNA]</scope>
    <source>
        <strain evidence="2 3">CRIS 5C-B1</strain>
    </source>
</reference>
<name>D1VXB7_9BACT</name>
<feature type="transmembrane region" description="Helical" evidence="1">
    <location>
        <begin position="7"/>
        <end position="27"/>
    </location>
</feature>
<gene>
    <name evidence="2" type="ORF">HMPREF9019_0568</name>
</gene>
<evidence type="ECO:0000313" key="2">
    <source>
        <dbReference type="EMBL" id="EFA98239.1"/>
    </source>
</evidence>
<organism evidence="2 3">
    <name type="scientific">Hoylesella timonensis CRIS 5C-B1</name>
    <dbReference type="NCBI Taxonomy" id="679189"/>
    <lineage>
        <taxon>Bacteria</taxon>
        <taxon>Pseudomonadati</taxon>
        <taxon>Bacteroidota</taxon>
        <taxon>Bacteroidia</taxon>
        <taxon>Bacteroidales</taxon>
        <taxon>Prevotellaceae</taxon>
        <taxon>Hoylesella</taxon>
    </lineage>
</organism>
<protein>
    <submittedName>
        <fullName evidence="2">Uncharacterized protein</fullName>
    </submittedName>
</protein>
<evidence type="ECO:0000256" key="1">
    <source>
        <dbReference type="SAM" id="Phobius"/>
    </source>
</evidence>
<keyword evidence="1" id="KW-1133">Transmembrane helix</keyword>
<dbReference type="Proteomes" id="UP000004001">
    <property type="component" value="Unassembled WGS sequence"/>
</dbReference>
<dbReference type="EMBL" id="ADEF01000010">
    <property type="protein sequence ID" value="EFA98239.1"/>
    <property type="molecule type" value="Genomic_DNA"/>
</dbReference>
<sequence length="61" mass="7041">MRNDSTFVTVVAVIQVSLFLKSLSPLFTLYDFGLPRYCFDGLKHFEDNPISIKVQYHQTSL</sequence>
<accession>D1VXB7</accession>
<comment type="caution">
    <text evidence="2">The sequence shown here is derived from an EMBL/GenBank/DDBJ whole genome shotgun (WGS) entry which is preliminary data.</text>
</comment>
<dbReference type="AlphaFoldDB" id="D1VXB7"/>
<proteinExistence type="predicted"/>
<keyword evidence="3" id="KW-1185">Reference proteome</keyword>